<comment type="catalytic activity">
    <reaction evidence="3">
        <text>L-glutaminyl-[protein] + H2O = L-glutamyl-[protein] + NH4(+)</text>
        <dbReference type="Rhea" id="RHEA:16441"/>
        <dbReference type="Rhea" id="RHEA-COMP:10207"/>
        <dbReference type="Rhea" id="RHEA-COMP:10208"/>
        <dbReference type="ChEBI" id="CHEBI:15377"/>
        <dbReference type="ChEBI" id="CHEBI:28938"/>
        <dbReference type="ChEBI" id="CHEBI:29973"/>
        <dbReference type="ChEBI" id="CHEBI:30011"/>
        <dbReference type="EC" id="3.5.1.44"/>
    </reaction>
</comment>
<accession>A0ABT9I3F4</accession>
<reference evidence="4 5" key="1">
    <citation type="submission" date="2022-11" db="EMBL/GenBank/DDBJ databases">
        <title>Viruses from the air-sea interface of a natural surface slick.</title>
        <authorList>
            <person name="Rahlff J."/>
            <person name="Holmfeldt K."/>
        </authorList>
    </citation>
    <scope>NUCLEOTIDE SEQUENCE [LARGE SCALE GENOMIC DNA]</scope>
    <source>
        <strain evidence="4 5">SMS4</strain>
    </source>
</reference>
<name>A0ABT9I3F4_9GAMM</name>
<dbReference type="EMBL" id="JAPJDZ010000076">
    <property type="protein sequence ID" value="MDP5137901.1"/>
    <property type="molecule type" value="Genomic_DNA"/>
</dbReference>
<evidence type="ECO:0000313" key="5">
    <source>
        <dbReference type="Proteomes" id="UP001231109"/>
    </source>
</evidence>
<dbReference type="NCBIfam" id="NF010013">
    <property type="entry name" value="PRK13487.1"/>
    <property type="match status" value="1"/>
</dbReference>
<dbReference type="InterPro" id="IPR011324">
    <property type="entry name" value="Cytotoxic_necrot_fac-like_cat"/>
</dbReference>
<dbReference type="Pfam" id="PF03975">
    <property type="entry name" value="CheD"/>
    <property type="match status" value="1"/>
</dbReference>
<evidence type="ECO:0000256" key="1">
    <source>
        <dbReference type="ARBA" id="ARBA00022500"/>
    </source>
</evidence>
<dbReference type="Proteomes" id="UP001231109">
    <property type="component" value="Unassembled WGS sequence"/>
</dbReference>
<keyword evidence="2 3" id="KW-0378">Hydrolase</keyword>
<evidence type="ECO:0000256" key="3">
    <source>
        <dbReference type="HAMAP-Rule" id="MF_01440"/>
    </source>
</evidence>
<dbReference type="PANTHER" id="PTHR35147:SF2">
    <property type="entry name" value="CHEMORECEPTOR GLUTAMINE DEAMIDASE CHED-RELATED"/>
    <property type="match status" value="1"/>
</dbReference>
<comment type="caution">
    <text evidence="4">The sequence shown here is derived from an EMBL/GenBank/DDBJ whole genome shotgun (WGS) entry which is preliminary data.</text>
</comment>
<protein>
    <recommendedName>
        <fullName evidence="3">Probable chemoreceptor glutamine deamidase CheD</fullName>
        <ecNumber evidence="3">3.5.1.44</ecNumber>
    </recommendedName>
</protein>
<dbReference type="CDD" id="cd16352">
    <property type="entry name" value="CheD"/>
    <property type="match status" value="1"/>
</dbReference>
<sequence>MAEFDTDNIHVAPNRYFDRHFEREAIKILPGEYFATKSDTLIVTVLGSCVSACIRDRVTGIAGMNHFLLPNDGSGQDNILSESARYGAYAMEILINHLIKLGARREQLEAKVFGGGNVLKGFTAINVGERNAEFVLEYLKLERIPVVAQDLLDIYPRKVYFFPDSGQVLIRKIKSLHNNTIMDRESAYRMQLRNKPANDIQQDVELFDD</sequence>
<dbReference type="InterPro" id="IPR038592">
    <property type="entry name" value="CheD-like_sf"/>
</dbReference>
<keyword evidence="5" id="KW-1185">Reference proteome</keyword>
<dbReference type="HAMAP" id="MF_01440">
    <property type="entry name" value="CheD"/>
    <property type="match status" value="1"/>
</dbReference>
<dbReference type="RefSeq" id="WP_305977100.1">
    <property type="nucleotide sequence ID" value="NZ_JAPJDZ010000076.1"/>
</dbReference>
<evidence type="ECO:0000313" key="4">
    <source>
        <dbReference type="EMBL" id="MDP5137901.1"/>
    </source>
</evidence>
<dbReference type="Gene3D" id="3.30.1330.200">
    <property type="match status" value="1"/>
</dbReference>
<dbReference type="GO" id="GO:0050568">
    <property type="term" value="F:protein-glutamine glutaminase activity"/>
    <property type="evidence" value="ECO:0007669"/>
    <property type="project" value="UniProtKB-EC"/>
</dbReference>
<evidence type="ECO:0000256" key="2">
    <source>
        <dbReference type="ARBA" id="ARBA00022801"/>
    </source>
</evidence>
<dbReference type="SUPFAM" id="SSF64438">
    <property type="entry name" value="CNF1/YfiH-like putative cysteine hydrolases"/>
    <property type="match status" value="1"/>
</dbReference>
<dbReference type="PANTHER" id="PTHR35147">
    <property type="entry name" value="CHEMORECEPTOR GLUTAMINE DEAMIDASE CHED-RELATED"/>
    <property type="match status" value="1"/>
</dbReference>
<dbReference type="InterPro" id="IPR005659">
    <property type="entry name" value="Chemorcpt_Glu_NH3ase_CheD"/>
</dbReference>
<keyword evidence="1 3" id="KW-0145">Chemotaxis</keyword>
<dbReference type="EC" id="3.5.1.44" evidence="3"/>
<proteinExistence type="inferred from homology"/>
<comment type="function">
    <text evidence="3">Probably deamidates glutamine residues to glutamate on methyl-accepting chemotaxis receptors (MCPs), playing an important role in chemotaxis.</text>
</comment>
<comment type="similarity">
    <text evidence="3">Belongs to the CheD family.</text>
</comment>
<gene>
    <name evidence="3 4" type="primary">cheD</name>
    <name evidence="4" type="ORF">ORJ04_18270</name>
</gene>
<organism evidence="4 5">
    <name type="scientific">Rheinheimera baltica</name>
    <dbReference type="NCBI Taxonomy" id="67576"/>
    <lineage>
        <taxon>Bacteria</taxon>
        <taxon>Pseudomonadati</taxon>
        <taxon>Pseudomonadota</taxon>
        <taxon>Gammaproteobacteria</taxon>
        <taxon>Chromatiales</taxon>
        <taxon>Chromatiaceae</taxon>
        <taxon>Rheinheimera</taxon>
    </lineage>
</organism>